<dbReference type="InterPro" id="IPR029031">
    <property type="entry name" value="Gingipain_N_sf"/>
</dbReference>
<keyword evidence="5" id="KW-1185">Reference proteome</keyword>
<dbReference type="OrthoDB" id="9757650at2"/>
<sequence>MKDVFKAALLLIVLLGSLGVRAQWSAPYANSWIKYGKPYVKIGVAKKGLHRIPFSALPKNLPVGSPEKLQLWRRGRQVSIISTDHQEIVFYGLPNDGASDSLLYRPATARMNPYFSMYSDEGAYFLTAGDVAGSRASMVNQPIDAQLPPLASHNEHFIKLFQEDYSLSTKTPVRPHFFNSFFELGASRTSEPYKEGTDLILDFKLEHYVETGQKPTVKLLLHGRSNNSRKIQVYIGKNKGSLRLVKALDNTDFAGVECTFEMEVGDVDAEKSGILLVKSVSGERSEGFSVAYFSVRYPQSFQMGKLAMKEFALGATTEKWSRASVEGLSSKFMTLDVSDADNPIVLKATGESLMIPRKANQKQLILATSETTDVVPAKISAIDFEPHDPKAGNYIIITTDELRDGAAAFAEYRSSPAGGSFKPLIVNIRDIYDQFNYGEPSPVGIKRFMSYMLSDSKDKYLFLIGKSITQNEKMVRELPGEVPTIGYPGSDILLVEGIAGAPVNAPAIPVGRLSANTNQQIMDYLEKVKAYESNQSGEYAWRKKVLHLSGGKTTSEILQLKNHLRGLEPYVMNGLLRGKVTHYVKQQPMEETESVNITKEVNEGVGLITLFGHGAAVIVDPNIGYAREAARGYNNVNKYPVMFFLGCGVGNVFGNRFNVNPPNPKSADRIPLSLDWLLAPGRGAIAVVAGSYESFANTGINHLEALYQHALANPTSADLSIGKIHWLVSNEILEKFKDKHHIAHVHQSLLQGDPALKLITVDRPDYAIGSEEGITLLSGAADQPIGEADSLRVSLALSNFGRFVKEQQVQVKVTSAGKNGTQAKTMDVTAFPSEKVLKVAFRLDKEVQTIRAEIDPERAINELSRNNNVAELDIEWDLVKDKPAFSNANNKDNIPPIIEVKVNGRRLKQGEPVLPEPEISIAVSDNRLLYTDTTLVDLFIKRCAGDDCDFERITYAGGKLTMSETGSKELALNYPSDLAPGEYEIMVNAKDPSGNAVVQQYRMPFKVEEPGKMQYELVLSPNPATSYLRFEVKTGGLPVKSLRYVIHDQRGNEISDKTFTVPDNSSVLEWYWQRGAAASGLYIYKIFLIGEEEKILGTKSGVVSFP</sequence>
<feature type="domain" description="Gingipain" evidence="3">
    <location>
        <begin position="394"/>
        <end position="758"/>
    </location>
</feature>
<dbReference type="CDD" id="cd02258">
    <property type="entry name" value="Peptidase_C25_N"/>
    <property type="match status" value="1"/>
</dbReference>
<feature type="signal peptide" evidence="2">
    <location>
        <begin position="1"/>
        <end position="22"/>
    </location>
</feature>
<protein>
    <recommendedName>
        <fullName evidence="3">Gingipain domain-containing protein</fullName>
    </recommendedName>
</protein>
<evidence type="ECO:0000313" key="5">
    <source>
        <dbReference type="Proteomes" id="UP000002011"/>
    </source>
</evidence>
<name>C6VT06_DYAFD</name>
<dbReference type="eggNOG" id="COG1572">
    <property type="taxonomic scope" value="Bacteria"/>
</dbReference>
<evidence type="ECO:0000259" key="3">
    <source>
        <dbReference type="Pfam" id="PF01364"/>
    </source>
</evidence>
<dbReference type="GO" id="GO:0006508">
    <property type="term" value="P:proteolysis"/>
    <property type="evidence" value="ECO:0007669"/>
    <property type="project" value="InterPro"/>
</dbReference>
<keyword evidence="1 2" id="KW-0732">Signal</keyword>
<dbReference type="STRING" id="471854.Dfer_3441"/>
<feature type="chain" id="PRO_5002971719" description="Gingipain domain-containing protein" evidence="2">
    <location>
        <begin position="23"/>
        <end position="1106"/>
    </location>
</feature>
<evidence type="ECO:0000256" key="2">
    <source>
        <dbReference type="SAM" id="SignalP"/>
    </source>
</evidence>
<dbReference type="GO" id="GO:0008234">
    <property type="term" value="F:cysteine-type peptidase activity"/>
    <property type="evidence" value="ECO:0007669"/>
    <property type="project" value="InterPro"/>
</dbReference>
<dbReference type="AlphaFoldDB" id="C6VT06"/>
<proteinExistence type="predicted"/>
<dbReference type="InterPro" id="IPR001769">
    <property type="entry name" value="Gingipain"/>
</dbReference>
<dbReference type="RefSeq" id="WP_015812895.1">
    <property type="nucleotide sequence ID" value="NC_013037.1"/>
</dbReference>
<dbReference type="Gene3D" id="3.40.50.10390">
    <property type="entry name" value="Gingipain r, domain 1"/>
    <property type="match status" value="1"/>
</dbReference>
<dbReference type="Proteomes" id="UP000002011">
    <property type="component" value="Chromosome"/>
</dbReference>
<dbReference type="EMBL" id="CP001619">
    <property type="protein sequence ID" value="ACT94651.1"/>
    <property type="molecule type" value="Genomic_DNA"/>
</dbReference>
<evidence type="ECO:0000256" key="1">
    <source>
        <dbReference type="ARBA" id="ARBA00022729"/>
    </source>
</evidence>
<dbReference type="SUPFAM" id="SSF52129">
    <property type="entry name" value="Caspase-like"/>
    <property type="match status" value="1"/>
</dbReference>
<gene>
    <name evidence="4" type="ordered locus">Dfer_3441</name>
</gene>
<reference evidence="4 5" key="1">
    <citation type="journal article" date="2009" name="Stand. Genomic Sci.">
        <title>Complete genome sequence of Dyadobacter fermentans type strain (NS114).</title>
        <authorList>
            <person name="Lang E."/>
            <person name="Lapidus A."/>
            <person name="Chertkov O."/>
            <person name="Brettin T."/>
            <person name="Detter J.C."/>
            <person name="Han C."/>
            <person name="Copeland A."/>
            <person name="Glavina Del Rio T."/>
            <person name="Nolan M."/>
            <person name="Chen F."/>
            <person name="Lucas S."/>
            <person name="Tice H."/>
            <person name="Cheng J.F."/>
            <person name="Land M."/>
            <person name="Hauser L."/>
            <person name="Chang Y.J."/>
            <person name="Jeffries C.D."/>
            <person name="Kopitz M."/>
            <person name="Bruce D."/>
            <person name="Goodwin L."/>
            <person name="Pitluck S."/>
            <person name="Ovchinnikova G."/>
            <person name="Pati A."/>
            <person name="Ivanova N."/>
            <person name="Mavrommatis K."/>
            <person name="Chen A."/>
            <person name="Palaniappan K."/>
            <person name="Chain P."/>
            <person name="Bristow J."/>
            <person name="Eisen J.A."/>
            <person name="Markowitz V."/>
            <person name="Hugenholtz P."/>
            <person name="Goker M."/>
            <person name="Rohde M."/>
            <person name="Kyrpides N.C."/>
            <person name="Klenk H.P."/>
        </authorList>
    </citation>
    <scope>NUCLEOTIDE SEQUENCE [LARGE SCALE GENOMIC DNA]</scope>
    <source>
        <strain evidence="5">ATCC 700827 / DSM 18053 / CIP 107007 / KCTC 52180 / NS114</strain>
    </source>
</reference>
<dbReference type="HOGENOM" id="CLU_003069_0_0_10"/>
<accession>C6VT06</accession>
<dbReference type="Pfam" id="PF01364">
    <property type="entry name" value="Peptidase_C25"/>
    <property type="match status" value="1"/>
</dbReference>
<dbReference type="Gene3D" id="3.40.50.1460">
    <property type="match status" value="1"/>
</dbReference>
<dbReference type="InterPro" id="IPR029030">
    <property type="entry name" value="Caspase-like_dom_sf"/>
</dbReference>
<dbReference type="KEGG" id="dfe:Dfer_3441"/>
<organism evidence="4 5">
    <name type="scientific">Dyadobacter fermentans (strain ATCC 700827 / DSM 18053 / CIP 107007 / KCTC 52180 / NS114)</name>
    <dbReference type="NCBI Taxonomy" id="471854"/>
    <lineage>
        <taxon>Bacteria</taxon>
        <taxon>Pseudomonadati</taxon>
        <taxon>Bacteroidota</taxon>
        <taxon>Cytophagia</taxon>
        <taxon>Cytophagales</taxon>
        <taxon>Spirosomataceae</taxon>
        <taxon>Dyadobacter</taxon>
    </lineage>
</organism>
<evidence type="ECO:0000313" key="4">
    <source>
        <dbReference type="EMBL" id="ACT94651.1"/>
    </source>
</evidence>